<dbReference type="SUPFAM" id="SSF53474">
    <property type="entry name" value="alpha/beta-Hydrolases"/>
    <property type="match status" value="1"/>
</dbReference>
<evidence type="ECO:0000313" key="3">
    <source>
        <dbReference type="EMBL" id="MEB4592213.1"/>
    </source>
</evidence>
<reference evidence="3 4" key="2">
    <citation type="submission" date="2024-01" db="EMBL/GenBank/DDBJ databases">
        <authorList>
            <person name="Xie X."/>
        </authorList>
    </citation>
    <scope>NUCLEOTIDE SEQUENCE [LARGE SCALE GENOMIC DNA]</scope>
    <source>
        <strain evidence="3">SCUT-1</strain>
    </source>
</reference>
<sequence length="256" mass="28429">MLNYQLHGKETDGAMPLVVLHGLLGSLDNWYTFSRSQTGKRSILAVDMRNHGGSPHVEGMSYRQMVDDLLELLAALGIANFDLMGHSMGGKVAMALALQQPALIRRLLVVDIAPKAYPPRHQALLQAMLAMPLAEINSRKQADEWLTPVVKHPFERGFLLKNLGRKKDGDFYWQCNLAEIARHYLKISGFPAVDSTCPTPALFIHGKQSDYVTEADMELIRQYFPAARLAAIETAGHLPHVQTPAEFTALVEGFLD</sequence>
<feature type="domain" description="AB hydrolase-1" evidence="2">
    <location>
        <begin position="16"/>
        <end position="242"/>
    </location>
</feature>
<dbReference type="Gene3D" id="3.40.50.1820">
    <property type="entry name" value="alpha/beta hydrolase"/>
    <property type="match status" value="1"/>
</dbReference>
<evidence type="ECO:0000256" key="1">
    <source>
        <dbReference type="ARBA" id="ARBA00022801"/>
    </source>
</evidence>
<dbReference type="EMBL" id="JAYMYJ010000125">
    <property type="protein sequence ID" value="MEB4592213.1"/>
    <property type="molecule type" value="Genomic_DNA"/>
</dbReference>
<dbReference type="Proteomes" id="UP001308005">
    <property type="component" value="Unassembled WGS sequence"/>
</dbReference>
<proteinExistence type="predicted"/>
<accession>A0ABU6CZE4</accession>
<reference evidence="4" key="1">
    <citation type="submission" date="2023-07" db="EMBL/GenBank/DDBJ databases">
        <title>The carbon used by Thiothrix.</title>
        <authorList>
            <person name="Chen L."/>
        </authorList>
    </citation>
    <scope>NUCLEOTIDE SEQUENCE [LARGE SCALE GENOMIC DNA]</scope>
</reference>
<dbReference type="GO" id="GO:0016787">
    <property type="term" value="F:hydrolase activity"/>
    <property type="evidence" value="ECO:0007669"/>
    <property type="project" value="UniProtKB-KW"/>
</dbReference>
<dbReference type="InterPro" id="IPR029058">
    <property type="entry name" value="AB_hydrolase_fold"/>
</dbReference>
<keyword evidence="4" id="KW-1185">Reference proteome</keyword>
<dbReference type="PRINTS" id="PR00111">
    <property type="entry name" value="ABHYDROLASE"/>
</dbReference>
<name>A0ABU6CZE4_9GAMM</name>
<comment type="caution">
    <text evidence="3">The sequence shown here is derived from an EMBL/GenBank/DDBJ whole genome shotgun (WGS) entry which is preliminary data.</text>
</comment>
<protein>
    <submittedName>
        <fullName evidence="3">Alpha/beta fold hydrolase</fullName>
    </submittedName>
</protein>
<dbReference type="Pfam" id="PF00561">
    <property type="entry name" value="Abhydrolase_1"/>
    <property type="match status" value="1"/>
</dbReference>
<dbReference type="RefSeq" id="WP_324696385.1">
    <property type="nucleotide sequence ID" value="NZ_JAYMYJ010000125.1"/>
</dbReference>
<evidence type="ECO:0000259" key="2">
    <source>
        <dbReference type="Pfam" id="PF00561"/>
    </source>
</evidence>
<organism evidence="3 4">
    <name type="scientific">Candidatus Thiothrix phosphatis</name>
    <dbReference type="NCBI Taxonomy" id="3112415"/>
    <lineage>
        <taxon>Bacteria</taxon>
        <taxon>Pseudomonadati</taxon>
        <taxon>Pseudomonadota</taxon>
        <taxon>Gammaproteobacteria</taxon>
        <taxon>Thiotrichales</taxon>
        <taxon>Thiotrichaceae</taxon>
        <taxon>Thiothrix</taxon>
    </lineage>
</organism>
<gene>
    <name evidence="3" type="ORF">VSS37_14575</name>
</gene>
<dbReference type="InterPro" id="IPR000073">
    <property type="entry name" value="AB_hydrolase_1"/>
</dbReference>
<evidence type="ECO:0000313" key="4">
    <source>
        <dbReference type="Proteomes" id="UP001308005"/>
    </source>
</evidence>
<dbReference type="PANTHER" id="PTHR46118:SF4">
    <property type="entry name" value="PROTEIN ABHD11"/>
    <property type="match status" value="1"/>
</dbReference>
<keyword evidence="1 3" id="KW-0378">Hydrolase</keyword>
<dbReference type="PANTHER" id="PTHR46118">
    <property type="entry name" value="PROTEIN ABHD11"/>
    <property type="match status" value="1"/>
</dbReference>